<accession>A0A166ET99</accession>
<protein>
    <submittedName>
        <fullName evidence="2">Uncharacterized protein</fullName>
    </submittedName>
</protein>
<sequence>MENHCRRKVPGPGNHLQRHEEAVVGRLIAREPLSRENSSTTLFATQISAMDRLCVRNQVSQTVFAAPADIPHITAVSRLHAGRIM</sequence>
<evidence type="ECO:0000313" key="2">
    <source>
        <dbReference type="EMBL" id="KZN06950.1"/>
    </source>
</evidence>
<gene>
    <name evidence="2" type="ORF">DCAR_007787</name>
    <name evidence="3" type="ORF">DCAR_0208792</name>
</gene>
<dbReference type="Proteomes" id="UP000077755">
    <property type="component" value="Chromosome 2"/>
</dbReference>
<dbReference type="AlphaFoldDB" id="A0A166ET99"/>
<keyword evidence="4" id="KW-1185">Reference proteome</keyword>
<evidence type="ECO:0000313" key="3">
    <source>
        <dbReference type="EMBL" id="WOG89554.1"/>
    </source>
</evidence>
<feature type="region of interest" description="Disordered" evidence="1">
    <location>
        <begin position="1"/>
        <end position="21"/>
    </location>
</feature>
<organism evidence="2">
    <name type="scientific">Daucus carota subsp. sativus</name>
    <name type="common">Carrot</name>
    <dbReference type="NCBI Taxonomy" id="79200"/>
    <lineage>
        <taxon>Eukaryota</taxon>
        <taxon>Viridiplantae</taxon>
        <taxon>Streptophyta</taxon>
        <taxon>Embryophyta</taxon>
        <taxon>Tracheophyta</taxon>
        <taxon>Spermatophyta</taxon>
        <taxon>Magnoliopsida</taxon>
        <taxon>eudicotyledons</taxon>
        <taxon>Gunneridae</taxon>
        <taxon>Pentapetalae</taxon>
        <taxon>asterids</taxon>
        <taxon>campanulids</taxon>
        <taxon>Apiales</taxon>
        <taxon>Apiaceae</taxon>
        <taxon>Apioideae</taxon>
        <taxon>Scandiceae</taxon>
        <taxon>Daucinae</taxon>
        <taxon>Daucus</taxon>
        <taxon>Daucus sect. Daucus</taxon>
    </lineage>
</organism>
<dbReference type="EMBL" id="CP093344">
    <property type="protein sequence ID" value="WOG89554.1"/>
    <property type="molecule type" value="Genomic_DNA"/>
</dbReference>
<name>A0A166ET99_DAUCS</name>
<reference evidence="2" key="1">
    <citation type="journal article" date="2016" name="Nat. Genet.">
        <title>A high-quality carrot genome assembly provides new insights into carotenoid accumulation and asterid genome evolution.</title>
        <authorList>
            <person name="Iorizzo M."/>
            <person name="Ellison S."/>
            <person name="Senalik D."/>
            <person name="Zeng P."/>
            <person name="Satapoomin P."/>
            <person name="Huang J."/>
            <person name="Bowman M."/>
            <person name="Iovene M."/>
            <person name="Sanseverino W."/>
            <person name="Cavagnaro P."/>
            <person name="Yildiz M."/>
            <person name="Macko-Podgorni A."/>
            <person name="Moranska E."/>
            <person name="Grzebelus E."/>
            <person name="Grzebelus D."/>
            <person name="Ashrafi H."/>
            <person name="Zheng Z."/>
            <person name="Cheng S."/>
            <person name="Spooner D."/>
            <person name="Van Deynze A."/>
            <person name="Simon P."/>
        </authorList>
    </citation>
    <scope>NUCLEOTIDE SEQUENCE [LARGE SCALE GENOMIC DNA]</scope>
    <source>
        <tissue evidence="2">Leaf</tissue>
    </source>
</reference>
<reference evidence="3" key="2">
    <citation type="submission" date="2022-03" db="EMBL/GenBank/DDBJ databases">
        <title>Draft title - Genomic analysis of global carrot germplasm unveils the trajectory of domestication and the origin of high carotenoid orange carrot.</title>
        <authorList>
            <person name="Iorizzo M."/>
            <person name="Ellison S."/>
            <person name="Senalik D."/>
            <person name="Macko-Podgorni A."/>
            <person name="Grzebelus D."/>
            <person name="Bostan H."/>
            <person name="Rolling W."/>
            <person name="Curaba J."/>
            <person name="Simon P."/>
        </authorList>
    </citation>
    <scope>NUCLEOTIDE SEQUENCE</scope>
    <source>
        <tissue evidence="3">Leaf</tissue>
    </source>
</reference>
<dbReference type="EMBL" id="LNRQ01000002">
    <property type="protein sequence ID" value="KZN06950.1"/>
    <property type="molecule type" value="Genomic_DNA"/>
</dbReference>
<proteinExistence type="predicted"/>
<dbReference type="Gramene" id="KZN06950">
    <property type="protein sequence ID" value="KZN06950"/>
    <property type="gene ID" value="DCAR_007787"/>
</dbReference>
<evidence type="ECO:0000313" key="4">
    <source>
        <dbReference type="Proteomes" id="UP000077755"/>
    </source>
</evidence>
<evidence type="ECO:0000256" key="1">
    <source>
        <dbReference type="SAM" id="MobiDB-lite"/>
    </source>
</evidence>